<evidence type="ECO:0000313" key="4">
    <source>
        <dbReference type="EMBL" id="CBH25502.1"/>
    </source>
</evidence>
<evidence type="ECO:0000313" key="5">
    <source>
        <dbReference type="Proteomes" id="UP000000933"/>
    </source>
</evidence>
<dbReference type="PROSITE" id="PS50005">
    <property type="entry name" value="TPR"/>
    <property type="match status" value="2"/>
</dbReference>
<evidence type="ECO:0000256" key="2">
    <source>
        <dbReference type="ARBA" id="ARBA00022803"/>
    </source>
</evidence>
<dbReference type="KEGG" id="srm:SRM_02581"/>
<feature type="repeat" description="TPR" evidence="3">
    <location>
        <begin position="432"/>
        <end position="465"/>
    </location>
</feature>
<organism evidence="4 5">
    <name type="scientific">Salinibacter ruber (strain M8)</name>
    <dbReference type="NCBI Taxonomy" id="761659"/>
    <lineage>
        <taxon>Bacteria</taxon>
        <taxon>Pseudomonadati</taxon>
        <taxon>Rhodothermota</taxon>
        <taxon>Rhodothermia</taxon>
        <taxon>Rhodothermales</taxon>
        <taxon>Salinibacteraceae</taxon>
        <taxon>Salinibacter</taxon>
    </lineage>
</organism>
<accession>D5HBU7</accession>
<evidence type="ECO:0000256" key="3">
    <source>
        <dbReference type="PROSITE-ProRule" id="PRU00339"/>
    </source>
</evidence>
<evidence type="ECO:0000256" key="1">
    <source>
        <dbReference type="ARBA" id="ARBA00022737"/>
    </source>
</evidence>
<dbReference type="SMART" id="SM00028">
    <property type="entry name" value="TPR"/>
    <property type="match status" value="2"/>
</dbReference>
<dbReference type="PANTHER" id="PTHR44858">
    <property type="entry name" value="TETRATRICOPEPTIDE REPEAT PROTEIN 6"/>
    <property type="match status" value="1"/>
</dbReference>
<dbReference type="SUPFAM" id="SSF48452">
    <property type="entry name" value="TPR-like"/>
    <property type="match status" value="2"/>
</dbReference>
<dbReference type="PANTHER" id="PTHR44858:SF1">
    <property type="entry name" value="UDP-N-ACETYLGLUCOSAMINE--PEPTIDE N-ACETYLGLUCOSAMINYLTRANSFERASE SPINDLY-RELATED"/>
    <property type="match status" value="1"/>
</dbReference>
<dbReference type="InterPro" id="IPR019734">
    <property type="entry name" value="TPR_rpt"/>
</dbReference>
<gene>
    <name evidence="4" type="primary">pilF</name>
    <name evidence="4" type="ordered locus">SRM_02581</name>
</gene>
<dbReference type="HOGENOM" id="CLU_469198_0_0_10"/>
<reference evidence="4 5" key="1">
    <citation type="journal article" date="2010" name="ISME J.">
        <title>Fine-scale evolution: genomic, phenotypic and ecological differentiation in two coexisting Salinibacter ruber strains.</title>
        <authorList>
            <person name="Pena A."/>
            <person name="Teeling H."/>
            <person name="Huerta-Cepas J."/>
            <person name="Santos F."/>
            <person name="Yarza P."/>
            <person name="Brito-Echeverria J."/>
            <person name="Lucio M."/>
            <person name="Schmitt-Kopplin P."/>
            <person name="Meseguer I."/>
            <person name="Schenowitz C."/>
            <person name="Dossat C."/>
            <person name="Barbe V."/>
            <person name="Dopazo J."/>
            <person name="Rossello-Mora R."/>
            <person name="Schuler M."/>
            <person name="Glockner F.O."/>
            <person name="Amann R."/>
            <person name="Gabaldon T."/>
            <person name="Anton J."/>
        </authorList>
    </citation>
    <scope>NUCLEOTIDE SEQUENCE [LARGE SCALE GENOMIC DNA]</scope>
    <source>
        <strain evidence="4 5">M8</strain>
    </source>
</reference>
<proteinExistence type="predicted"/>
<dbReference type="AlphaFoldDB" id="D5HBU7"/>
<dbReference type="InterPro" id="IPR011990">
    <property type="entry name" value="TPR-like_helical_dom_sf"/>
</dbReference>
<dbReference type="Gene3D" id="1.25.40.10">
    <property type="entry name" value="Tetratricopeptide repeat domain"/>
    <property type="match status" value="2"/>
</dbReference>
<dbReference type="InterPro" id="IPR050498">
    <property type="entry name" value="Ycf3"/>
</dbReference>
<name>D5HBU7_SALRM</name>
<dbReference type="Pfam" id="PF13414">
    <property type="entry name" value="TPR_11"/>
    <property type="match status" value="1"/>
</dbReference>
<sequence>MNRKFTAWGPKRIEWAPHSCYHRKAYGFRPGTLSARHWSARTPRSIVGIRTPHPHPNPTDHDFATMTIRQSALFALALGTLGLLALSGCSAGNPNMSAAEDAMEQERYERALANVDSAIAQDSANAQAYAMKARILRQMADSTAPPEAYKQRYRQARQAEEKAIKFDPGRRSDIKNQRELAFIQEFQKGADAFNRAQQSSQKSDYLRAAAYFGAAGAIRPDSTGPIRNEAFARLQAARLEGGDQGMQEMSNVIPILERYLKKEDEPEKDVYSILSQLYRQGDQPERALEVTERALDDLSSRPTHFRIQGTRGLSYTGTIEAGGTSRQVEGTTPDRIELSTSDGMVTGTFRKQDGGKKQTKGRLQVGLYTQGTQVANSRTTAPEEITISEDLSSVTPLAELQNQRLSALNSTGNTEKAMQAYRQQIERNPENARYRYNYGSLLLNSDRYDEAIEQLSEAVKLDSDDPKKQYNLGAAYLNKGVVLQDSLVSVRDSVMAQNRKPTQEEAQMIEDLDEQRLQFFQNAIPPLERARQLSGANGRYRQNACSALLQAYVQTEQTDKAEDVKQCAGAGGNTSGGSGGR</sequence>
<keyword evidence="1" id="KW-0677">Repeat</keyword>
<dbReference type="Proteomes" id="UP000000933">
    <property type="component" value="Chromosome"/>
</dbReference>
<dbReference type="Pfam" id="PF13181">
    <property type="entry name" value="TPR_8"/>
    <property type="match status" value="1"/>
</dbReference>
<reference evidence="5" key="2">
    <citation type="submission" date="2010-04" db="EMBL/GenBank/DDBJ databases">
        <title>Genome sequence of Salinibacter ruber M8.</title>
        <authorList>
            <consortium name="Genoscope"/>
        </authorList>
    </citation>
    <scope>NUCLEOTIDE SEQUENCE [LARGE SCALE GENOMIC DNA]</scope>
    <source>
        <strain evidence="5">M8</strain>
    </source>
</reference>
<keyword evidence="2 3" id="KW-0802">TPR repeat</keyword>
<feature type="repeat" description="TPR" evidence="3">
    <location>
        <begin position="398"/>
        <end position="431"/>
    </location>
</feature>
<protein>
    <submittedName>
        <fullName evidence="4">Uncharacterized protein</fullName>
    </submittedName>
</protein>
<dbReference type="EMBL" id="FP565814">
    <property type="protein sequence ID" value="CBH25502.1"/>
    <property type="molecule type" value="Genomic_DNA"/>
</dbReference>